<name>A0ACC1AIK4_9ROSI</name>
<comment type="caution">
    <text evidence="1">The sequence shown here is derived from an EMBL/GenBank/DDBJ whole genome shotgun (WGS) entry which is preliminary data.</text>
</comment>
<proteinExistence type="predicted"/>
<dbReference type="EMBL" id="CM047906">
    <property type="protein sequence ID" value="KAJ0086491.1"/>
    <property type="molecule type" value="Genomic_DNA"/>
</dbReference>
<reference evidence="2" key="1">
    <citation type="journal article" date="2023" name="G3 (Bethesda)">
        <title>Genome assembly and association tests identify interacting loci associated with vigor, precocity, and sex in interspecific pistachio rootstocks.</title>
        <authorList>
            <person name="Palmer W."/>
            <person name="Jacygrad E."/>
            <person name="Sagayaradj S."/>
            <person name="Cavanaugh K."/>
            <person name="Han R."/>
            <person name="Bertier L."/>
            <person name="Beede B."/>
            <person name="Kafkas S."/>
            <person name="Golino D."/>
            <person name="Preece J."/>
            <person name="Michelmore R."/>
        </authorList>
    </citation>
    <scope>NUCLEOTIDE SEQUENCE [LARGE SCALE GENOMIC DNA]</scope>
</reference>
<gene>
    <name evidence="1" type="ORF">Patl1_06990</name>
</gene>
<dbReference type="Proteomes" id="UP001164250">
    <property type="component" value="Chromosome 10"/>
</dbReference>
<accession>A0ACC1AIK4</accession>
<sequence length="431" mass="48932">MPTCIFRWEIYPFYDDTPDPPSPPPPIPPDICFFEGGKRSQSQWIVIGAVVSAILVIVLFGFFFWRIWRRKNEEEARRRAIQLLFSEDDSEHNILGGEKQVESPDFPLFPLGQILEATQDFSNEYKLGEGGFGPVYKEIAVKRLSRRSGQGLKEFKNEVILIAKLQHKNLVRLLGCCLEGKELLLIYEYMPNKSLDMHLFDSTRSVQLDWKRRVAIINGIARGLLYLHEDSRLKIIHRDLKTSNILLDHEMNPKISDFGMARIFGGNQSEANTLRVVGTYGYMAPEYAMDGIFSVKSDVFSFRVLLLEIISGRKNTSFHLSETGRSLLAYAWKLWCEGNALELMDLVLAQAHVPVEVMKFIHIGLLCVQEDPTYRPTMSSVVFTLVSDNVTLPKPSQPAFSIVRVAQSIQSSLNGKSCSVNEVTFSSMTPR</sequence>
<keyword evidence="2" id="KW-1185">Reference proteome</keyword>
<organism evidence="1 2">
    <name type="scientific">Pistacia atlantica</name>
    <dbReference type="NCBI Taxonomy" id="434234"/>
    <lineage>
        <taxon>Eukaryota</taxon>
        <taxon>Viridiplantae</taxon>
        <taxon>Streptophyta</taxon>
        <taxon>Embryophyta</taxon>
        <taxon>Tracheophyta</taxon>
        <taxon>Spermatophyta</taxon>
        <taxon>Magnoliopsida</taxon>
        <taxon>eudicotyledons</taxon>
        <taxon>Gunneridae</taxon>
        <taxon>Pentapetalae</taxon>
        <taxon>rosids</taxon>
        <taxon>malvids</taxon>
        <taxon>Sapindales</taxon>
        <taxon>Anacardiaceae</taxon>
        <taxon>Pistacia</taxon>
    </lineage>
</organism>
<evidence type="ECO:0000313" key="2">
    <source>
        <dbReference type="Proteomes" id="UP001164250"/>
    </source>
</evidence>
<protein>
    <submittedName>
        <fullName evidence="1">Uncharacterized protein</fullName>
    </submittedName>
</protein>
<evidence type="ECO:0000313" key="1">
    <source>
        <dbReference type="EMBL" id="KAJ0086491.1"/>
    </source>
</evidence>